<comment type="caution">
    <text evidence="4">The sequence shown here is derived from an EMBL/GenBank/DDBJ whole genome shotgun (WGS) entry which is preliminary data.</text>
</comment>
<keyword evidence="2" id="KW-0489">Methyltransferase</keyword>
<evidence type="ECO:0000313" key="5">
    <source>
        <dbReference type="Proteomes" id="UP001372338"/>
    </source>
</evidence>
<dbReference type="InterPro" id="IPR003676">
    <property type="entry name" value="SAUR_fam"/>
</dbReference>
<dbReference type="Proteomes" id="UP001372338">
    <property type="component" value="Unassembled WGS sequence"/>
</dbReference>
<dbReference type="SUPFAM" id="SSF53335">
    <property type="entry name" value="S-adenosyl-L-methionine-dependent methyltransferases"/>
    <property type="match status" value="1"/>
</dbReference>
<dbReference type="InterPro" id="IPR010286">
    <property type="entry name" value="METTL16/RlmF"/>
</dbReference>
<protein>
    <recommendedName>
        <fullName evidence="6">U6 small nuclear RNA (adenine-(43)-N(6))-methyltransferase</fullName>
    </recommendedName>
</protein>
<reference evidence="4 5" key="1">
    <citation type="submission" date="2024-01" db="EMBL/GenBank/DDBJ databases">
        <title>The genomes of 5 underutilized Papilionoideae crops provide insights into root nodulation and disease resistanc.</title>
        <authorList>
            <person name="Yuan L."/>
        </authorList>
    </citation>
    <scope>NUCLEOTIDE SEQUENCE [LARGE SCALE GENOMIC DNA]</scope>
    <source>
        <strain evidence="4">ZHUSHIDOU_FW_LH</strain>
        <tissue evidence="4">Leaf</tissue>
    </source>
</reference>
<evidence type="ECO:0000256" key="3">
    <source>
        <dbReference type="ARBA" id="ARBA00022679"/>
    </source>
</evidence>
<proteinExistence type="inferred from homology"/>
<gene>
    <name evidence="4" type="ORF">RIF29_26592</name>
</gene>
<dbReference type="GO" id="GO:0008168">
    <property type="term" value="F:methyltransferase activity"/>
    <property type="evidence" value="ECO:0007669"/>
    <property type="project" value="UniProtKB-KW"/>
</dbReference>
<keyword evidence="5" id="KW-1185">Reference proteome</keyword>
<dbReference type="EMBL" id="JAYWIO010000005">
    <property type="protein sequence ID" value="KAK7260499.1"/>
    <property type="molecule type" value="Genomic_DNA"/>
</dbReference>
<evidence type="ECO:0000313" key="4">
    <source>
        <dbReference type="EMBL" id="KAK7260499.1"/>
    </source>
</evidence>
<organism evidence="4 5">
    <name type="scientific">Crotalaria pallida</name>
    <name type="common">Smooth rattlebox</name>
    <name type="synonym">Crotalaria striata</name>
    <dbReference type="NCBI Taxonomy" id="3830"/>
    <lineage>
        <taxon>Eukaryota</taxon>
        <taxon>Viridiplantae</taxon>
        <taxon>Streptophyta</taxon>
        <taxon>Embryophyta</taxon>
        <taxon>Tracheophyta</taxon>
        <taxon>Spermatophyta</taxon>
        <taxon>Magnoliopsida</taxon>
        <taxon>eudicotyledons</taxon>
        <taxon>Gunneridae</taxon>
        <taxon>Pentapetalae</taxon>
        <taxon>rosids</taxon>
        <taxon>fabids</taxon>
        <taxon>Fabales</taxon>
        <taxon>Fabaceae</taxon>
        <taxon>Papilionoideae</taxon>
        <taxon>50 kb inversion clade</taxon>
        <taxon>genistoids sensu lato</taxon>
        <taxon>core genistoids</taxon>
        <taxon>Crotalarieae</taxon>
        <taxon>Crotalaria</taxon>
    </lineage>
</organism>
<dbReference type="Pfam" id="PF02519">
    <property type="entry name" value="Auxin_inducible"/>
    <property type="match status" value="1"/>
</dbReference>
<dbReference type="PANTHER" id="PTHR13393">
    <property type="entry name" value="SAM-DEPENDENT METHYLTRANSFERASE"/>
    <property type="match status" value="1"/>
</dbReference>
<dbReference type="PANTHER" id="PTHR13393:SF0">
    <property type="entry name" value="RNA N6-ADENOSINE-METHYLTRANSFERASE METTL16"/>
    <property type="match status" value="1"/>
</dbReference>
<keyword evidence="3" id="KW-0808">Transferase</keyword>
<dbReference type="FunFam" id="3.40.50.150:FF:000261">
    <property type="entry name" value="U6 small nuclear RNA (adenine-(43)-N(6))-methyltransferase"/>
    <property type="match status" value="1"/>
</dbReference>
<evidence type="ECO:0000256" key="1">
    <source>
        <dbReference type="ARBA" id="ARBA00006974"/>
    </source>
</evidence>
<dbReference type="GO" id="GO:0005634">
    <property type="term" value="C:nucleus"/>
    <property type="evidence" value="ECO:0007669"/>
    <property type="project" value="TreeGrafter"/>
</dbReference>
<dbReference type="GO" id="GO:0070475">
    <property type="term" value="P:rRNA base methylation"/>
    <property type="evidence" value="ECO:0007669"/>
    <property type="project" value="TreeGrafter"/>
</dbReference>
<evidence type="ECO:0008006" key="6">
    <source>
        <dbReference type="Google" id="ProtNLM"/>
    </source>
</evidence>
<evidence type="ECO:0000256" key="2">
    <source>
        <dbReference type="ARBA" id="ARBA00022603"/>
    </source>
</evidence>
<comment type="similarity">
    <text evidence="1">Belongs to the ARG7 family.</text>
</comment>
<dbReference type="AlphaFoldDB" id="A0AAN9I0F9"/>
<dbReference type="Gene3D" id="3.40.50.150">
    <property type="entry name" value="Vaccinia Virus protein VP39"/>
    <property type="match status" value="1"/>
</dbReference>
<sequence length="661" mass="73749">MGNKKRKRKEKAEAEAEAVKCKYSENPPHFALLASLYSSFQPFVHYTRHNHPTIDWTDFNATRELTRVLLHHHHSLTWWIPDGQLCPTVPNRSNYIYWLKDLLSSDVIPNTISIGGKVRGFDIGTGANCIYPLLGASLMGWSFVGSDVTDVAIEWAEKNVNSNPHLSELIEIRKVESYGNTFCVEGGHYEETVHSETEINLGGNIDTEVAPLPSLPLDSHAHENKTYRGPPILCGVVKDDEKFDFCMCNPPFFESLEEAGLNPKTSCGGTSKEMVCPGGEKAFITRIIEDSTELKHQFRWFTSMVGRKSNIKDLTSKLWEVGVTIVKATEFVQGRTSRWGLAWSFLPPVQKKSSFSLPEKSNLSFMLEGLKCQHGAFNVLEAVKSYFGLHGLSCTLNTSSFTVDVVASKDDCDSILKNGLPFSNKSIDCQPSGETSNGSSLHSSLDRFCLRISVFQQSPRTLLVKGSLQDRNSPLSGAFFGIFQKLEEALRNEFCTKSGTHLLDKELSDHLLDDHTRILLLLDLASLEMKVDSSMISGSQTASFSSQHTLLHNLLNFAYFVFLKTNTKKMGFRLPAIRRSSFNASQATSKCVEVPKGHLAVYVGEKQKRFLIPVSYLNSPLFQELLSQAEQEFGYDHPMGGLTIPCSEDVFQQITSRISGL</sequence>
<name>A0AAN9I0F9_CROPI</name>
<dbReference type="InterPro" id="IPR029063">
    <property type="entry name" value="SAM-dependent_MTases_sf"/>
</dbReference>
<dbReference type="Pfam" id="PF05971">
    <property type="entry name" value="Methyltransf_10"/>
    <property type="match status" value="2"/>
</dbReference>
<dbReference type="GO" id="GO:0009733">
    <property type="term" value="P:response to auxin"/>
    <property type="evidence" value="ECO:0007669"/>
    <property type="project" value="InterPro"/>
</dbReference>
<accession>A0AAN9I0F9</accession>